<dbReference type="EMBL" id="MF663786">
    <property type="protein sequence ID" value="ATI15639.1"/>
    <property type="molecule type" value="Genomic_DNA"/>
</dbReference>
<name>A0A291L9W2_9CAUD</name>
<dbReference type="KEGG" id="vg:54982895"/>
<proteinExistence type="predicted"/>
<feature type="compositionally biased region" description="Gly residues" evidence="1">
    <location>
        <begin position="50"/>
        <end position="59"/>
    </location>
</feature>
<sequence length="223" mass="22848">MSFDKLMAELDGLASEQETMSKALPAGDGEDDKNIQAAAAEGGDMDGEGDGAGGKPDGDGAGEGEGDGEGETLGKSLGTVTLEDGKQVEAVDGTELVKSLMGQLQALGTKQAEGESQMFKALEQCVGLVKGQADLIKSMQGEIAKLRGEGRGRKTVLAITEKPGAGEQMNKSEPSGMTGSEFMAKSHAAFDAKKITGQELTTIDVALRTGAPVSAELIQKVVS</sequence>
<evidence type="ECO:0000256" key="1">
    <source>
        <dbReference type="SAM" id="MobiDB-lite"/>
    </source>
</evidence>
<feature type="region of interest" description="Disordered" evidence="1">
    <location>
        <begin position="1"/>
        <end position="81"/>
    </location>
</feature>
<organism evidence="2 3">
    <name type="scientific">Bordetella phage vB_BbrM_PHB04</name>
    <dbReference type="NCBI Taxonomy" id="2029657"/>
    <lineage>
        <taxon>Viruses</taxon>
        <taxon>Duplodnaviria</taxon>
        <taxon>Heunggongvirae</taxon>
        <taxon>Uroviricota</taxon>
        <taxon>Caudoviricetes</taxon>
        <taxon>Phabquatrovirus</taxon>
        <taxon>Phabquatrovirus PHB04</taxon>
    </lineage>
</organism>
<evidence type="ECO:0000313" key="3">
    <source>
        <dbReference type="Proteomes" id="UP000228765"/>
    </source>
</evidence>
<reference evidence="2 3" key="1">
    <citation type="submission" date="2017-08" db="EMBL/GenBank/DDBJ databases">
        <title>Complete genome sequence of a novel bacteriophage infecting Bordetella bronchiseptica.</title>
        <authorList>
            <person name="Chen Y."/>
            <person name="Song J."/>
            <person name="Wu B."/>
        </authorList>
    </citation>
    <scope>NUCLEOTIDE SEQUENCE [LARGE SCALE GENOMIC DNA]</scope>
</reference>
<evidence type="ECO:0000313" key="2">
    <source>
        <dbReference type="EMBL" id="ATI15639.1"/>
    </source>
</evidence>
<feature type="compositionally biased region" description="Acidic residues" evidence="1">
    <location>
        <begin position="60"/>
        <end position="70"/>
    </location>
</feature>
<keyword evidence="3" id="KW-1185">Reference proteome</keyword>
<dbReference type="RefSeq" id="YP_009792687.1">
    <property type="nucleotide sequence ID" value="NC_047861.1"/>
</dbReference>
<dbReference type="GeneID" id="54982895"/>
<dbReference type="Proteomes" id="UP000228765">
    <property type="component" value="Segment"/>
</dbReference>
<protein>
    <submittedName>
        <fullName evidence="2">Uncharacterized protein</fullName>
    </submittedName>
</protein>
<accession>A0A291L9W2</accession>